<dbReference type="PANTHER" id="PTHR32060">
    <property type="entry name" value="TAIL-SPECIFIC PROTEASE"/>
    <property type="match status" value="1"/>
</dbReference>
<dbReference type="InterPro" id="IPR036034">
    <property type="entry name" value="PDZ_sf"/>
</dbReference>
<evidence type="ECO:0000313" key="9">
    <source>
        <dbReference type="Proteomes" id="UP000178254"/>
    </source>
</evidence>
<dbReference type="CDD" id="cd06782">
    <property type="entry name" value="cpPDZ_CPP-like"/>
    <property type="match status" value="1"/>
</dbReference>
<dbReference type="GO" id="GO:0006508">
    <property type="term" value="P:proteolysis"/>
    <property type="evidence" value="ECO:0007669"/>
    <property type="project" value="UniProtKB-KW"/>
</dbReference>
<dbReference type="Gene3D" id="2.30.42.10">
    <property type="match status" value="1"/>
</dbReference>
<dbReference type="InterPro" id="IPR041489">
    <property type="entry name" value="PDZ_6"/>
</dbReference>
<dbReference type="Gene3D" id="3.30.750.44">
    <property type="match status" value="1"/>
</dbReference>
<dbReference type="CDD" id="cd07560">
    <property type="entry name" value="Peptidase_S41_CPP"/>
    <property type="match status" value="1"/>
</dbReference>
<dbReference type="InterPro" id="IPR029045">
    <property type="entry name" value="ClpP/crotonase-like_dom_sf"/>
</dbReference>
<evidence type="ECO:0000256" key="2">
    <source>
        <dbReference type="ARBA" id="ARBA00022670"/>
    </source>
</evidence>
<evidence type="ECO:0000256" key="3">
    <source>
        <dbReference type="ARBA" id="ARBA00022801"/>
    </source>
</evidence>
<comment type="caution">
    <text evidence="8">The sequence shown here is derived from an EMBL/GenBank/DDBJ whole genome shotgun (WGS) entry which is preliminary data.</text>
</comment>
<evidence type="ECO:0000259" key="7">
    <source>
        <dbReference type="PROSITE" id="PS50106"/>
    </source>
</evidence>
<feature type="transmembrane region" description="Helical" evidence="6">
    <location>
        <begin position="12"/>
        <end position="32"/>
    </location>
</feature>
<dbReference type="SUPFAM" id="SSF50156">
    <property type="entry name" value="PDZ domain-like"/>
    <property type="match status" value="1"/>
</dbReference>
<dbReference type="InterPro" id="IPR055210">
    <property type="entry name" value="CtpA/B_N"/>
</dbReference>
<protein>
    <recommendedName>
        <fullName evidence="7">PDZ domain-containing protein</fullName>
    </recommendedName>
</protein>
<dbReference type="Proteomes" id="UP000178254">
    <property type="component" value="Unassembled WGS sequence"/>
</dbReference>
<keyword evidence="4 5" id="KW-0720">Serine protease</keyword>
<accession>A0A1F6PD92</accession>
<dbReference type="InterPro" id="IPR004447">
    <property type="entry name" value="Peptidase_S41A"/>
</dbReference>
<dbReference type="FunFam" id="2.30.42.10:FF:000063">
    <property type="entry name" value="Peptidase, S41 family"/>
    <property type="match status" value="1"/>
</dbReference>
<dbReference type="InterPro" id="IPR001478">
    <property type="entry name" value="PDZ"/>
</dbReference>
<dbReference type="SMART" id="SM00245">
    <property type="entry name" value="TSPc"/>
    <property type="match status" value="1"/>
</dbReference>
<evidence type="ECO:0000313" key="8">
    <source>
        <dbReference type="EMBL" id="OGH93943.1"/>
    </source>
</evidence>
<dbReference type="InterPro" id="IPR005151">
    <property type="entry name" value="Tail-specific_protease"/>
</dbReference>
<dbReference type="GO" id="GO:0008236">
    <property type="term" value="F:serine-type peptidase activity"/>
    <property type="evidence" value="ECO:0007669"/>
    <property type="project" value="UniProtKB-KW"/>
</dbReference>
<proteinExistence type="inferred from homology"/>
<evidence type="ECO:0000256" key="4">
    <source>
        <dbReference type="ARBA" id="ARBA00022825"/>
    </source>
</evidence>
<reference evidence="8 9" key="1">
    <citation type="journal article" date="2016" name="Nat. Commun.">
        <title>Thousands of microbial genomes shed light on interconnected biogeochemical processes in an aquifer system.</title>
        <authorList>
            <person name="Anantharaman K."/>
            <person name="Brown C.T."/>
            <person name="Hug L.A."/>
            <person name="Sharon I."/>
            <person name="Castelle C.J."/>
            <person name="Probst A.J."/>
            <person name="Thomas B.C."/>
            <person name="Singh A."/>
            <person name="Wilkins M.J."/>
            <person name="Karaoz U."/>
            <person name="Brodie E.L."/>
            <person name="Williams K.H."/>
            <person name="Hubbard S.S."/>
            <person name="Banfield J.F."/>
        </authorList>
    </citation>
    <scope>NUCLEOTIDE SEQUENCE [LARGE SCALE GENOMIC DNA]</scope>
</reference>
<evidence type="ECO:0000256" key="1">
    <source>
        <dbReference type="ARBA" id="ARBA00009179"/>
    </source>
</evidence>
<keyword evidence="2 5" id="KW-0645">Protease</keyword>
<dbReference type="Gene3D" id="3.90.226.10">
    <property type="entry name" value="2-enoyl-CoA Hydratase, Chain A, domain 1"/>
    <property type="match status" value="1"/>
</dbReference>
<gene>
    <name evidence="8" type="ORF">A2538_03705</name>
</gene>
<dbReference type="GO" id="GO:0007165">
    <property type="term" value="P:signal transduction"/>
    <property type="evidence" value="ECO:0007669"/>
    <property type="project" value="TreeGrafter"/>
</dbReference>
<dbReference type="PROSITE" id="PS50106">
    <property type="entry name" value="PDZ"/>
    <property type="match status" value="1"/>
</dbReference>
<dbReference type="Pfam" id="PF22694">
    <property type="entry name" value="CtpB_N-like"/>
    <property type="match status" value="1"/>
</dbReference>
<dbReference type="Pfam" id="PF17820">
    <property type="entry name" value="PDZ_6"/>
    <property type="match status" value="1"/>
</dbReference>
<evidence type="ECO:0000256" key="5">
    <source>
        <dbReference type="RuleBase" id="RU004404"/>
    </source>
</evidence>
<dbReference type="GO" id="GO:0030288">
    <property type="term" value="C:outer membrane-bounded periplasmic space"/>
    <property type="evidence" value="ECO:0007669"/>
    <property type="project" value="TreeGrafter"/>
</dbReference>
<sequence>MINENNTVSKRGKFGFIVSIIVVAGFFGMGYFTGQGVIIKKQSLNSEGNVDITKVINLKRSLNNSDSVDFNEFWQVWDRVKEKYVKQPAKEADMFYGAISGMVSALGDPYSVFMPPQVASDFSKSLSGEFSGIGAEIGIKEDQLVVVAPLPGTPAEKAGLHAGDKILAIDGVDTYGMDTITAVTKIRGEAGTQVVLLVTPDGIKKAEEVKITRATISVPSVIYEQKEDVAYLRIMQFNEDTTSELDKYIKKLKKDNLNKVILDLRNNPGGYLDAAIAMASEWVQDGVVVSERFSSGQQNNHNSLGEHRLAGIKTAVLVNAGSASASEIVAGALQDYKAGTIIGEKTYGKGSVQEFEPFPDGSALKITVAEWFTPKGKNINKEGIIPDVEVKEDYENEAVGQDVMMDKAMEILSQ</sequence>
<name>A0A1F6PD92_9BACT</name>
<keyword evidence="6" id="KW-0472">Membrane</keyword>
<dbReference type="Pfam" id="PF03572">
    <property type="entry name" value="Peptidase_S41"/>
    <property type="match status" value="1"/>
</dbReference>
<dbReference type="AlphaFoldDB" id="A0A1F6PD92"/>
<feature type="domain" description="PDZ" evidence="7">
    <location>
        <begin position="119"/>
        <end position="201"/>
    </location>
</feature>
<comment type="similarity">
    <text evidence="1 5">Belongs to the peptidase S41A family.</text>
</comment>
<dbReference type="SUPFAM" id="SSF52096">
    <property type="entry name" value="ClpP/crotonase"/>
    <property type="match status" value="1"/>
</dbReference>
<dbReference type="STRING" id="1798709.A2538_03705"/>
<evidence type="ECO:0000256" key="6">
    <source>
        <dbReference type="SAM" id="Phobius"/>
    </source>
</evidence>
<dbReference type="EMBL" id="MFRE01000015">
    <property type="protein sequence ID" value="OGH93943.1"/>
    <property type="molecule type" value="Genomic_DNA"/>
</dbReference>
<keyword evidence="3 5" id="KW-0378">Hydrolase</keyword>
<dbReference type="PANTHER" id="PTHR32060:SF30">
    <property type="entry name" value="CARBOXY-TERMINAL PROCESSING PROTEASE CTPA"/>
    <property type="match status" value="1"/>
</dbReference>
<dbReference type="NCBIfam" id="TIGR00225">
    <property type="entry name" value="prc"/>
    <property type="match status" value="1"/>
</dbReference>
<organism evidence="8 9">
    <name type="scientific">Candidatus Magasanikbacteria bacterium RIFOXYD2_FULL_41_14</name>
    <dbReference type="NCBI Taxonomy" id="1798709"/>
    <lineage>
        <taxon>Bacteria</taxon>
        <taxon>Candidatus Magasanikiibacteriota</taxon>
    </lineage>
</organism>
<dbReference type="SMART" id="SM00228">
    <property type="entry name" value="PDZ"/>
    <property type="match status" value="1"/>
</dbReference>
<dbReference type="GO" id="GO:0004175">
    <property type="term" value="F:endopeptidase activity"/>
    <property type="evidence" value="ECO:0007669"/>
    <property type="project" value="TreeGrafter"/>
</dbReference>
<keyword evidence="6" id="KW-0812">Transmembrane</keyword>
<keyword evidence="6" id="KW-1133">Transmembrane helix</keyword>